<dbReference type="InterPro" id="IPR050706">
    <property type="entry name" value="Cyclic-di-GMP_PDE-like"/>
</dbReference>
<evidence type="ECO:0000259" key="2">
    <source>
        <dbReference type="PROSITE" id="PS50883"/>
    </source>
</evidence>
<feature type="transmembrane region" description="Helical" evidence="1">
    <location>
        <begin position="287"/>
        <end position="306"/>
    </location>
</feature>
<sequence length="758" mass="79885">MAALLLSLGVALLVGLSAPGVSLEQSLAQASAGLRRHSASGKFVIVEIDAHSIAAIDRWPWPRRNYAVAINRLEQAGAASVALDVDLSARSNPVDDAALAAALARTRIPVVLPTFAQQSGAGRAGWTDSLPIAGLREHASLAAVSILPDVDGMVRRAPVGTVTAGVPRPSLSAALAGLAAGSANVDFAIDYAIEPETIPRISFIDLRNGRFDPRRVAGRHVVIGATAIEMGDRYAVPGYGVIPGVVIQALAAETLRDGLPRESGWPVPLVVGLLGAAVILRLRDGRWLAAAAAILPLGLFGAAVLVKALLNWSLQIVPGLVVLVTVSTLAVAARGWAARQQRRTQDAATGLPNRFALCGRTGPADSAGVVVARFAAYDKLVAALGDRATADLVCRVQERIALVVGSVPVYRVEDRTLAWTATDEPALLATLRTLRTIMLPPVEVSGRRIDVSLSYGFAWRRIAESTNHLLGRSLLAADQALARGAPWHGDDTLADEVLAQELSLLGELDEAIAAGEIELVYQPKLALATDRIASVEALVRWNHRTRGRLGPDVFVPLAERSDRIAGLTLHVLGRAIADLAAWQAQGLELSVAVNISAKLVDAPDFCAVVQGLVQASAVPPGRLIFEVTESAAMTDVAAAAAALESFRRLGIAISIDDYGTGQSTLSYLRQLPVDELKLDRRFVQNAHRNRDDAILVQSTVSLAHELGIKVVAEGVEEAECLAFLRAVGCDMAQGYAISRPVPAASIVGFQQERIASAA</sequence>
<keyword evidence="1" id="KW-1133">Transmembrane helix</keyword>
<gene>
    <name evidence="3" type="ORF">H7F53_10175</name>
</gene>
<dbReference type="SUPFAM" id="SSF141868">
    <property type="entry name" value="EAL domain-like"/>
    <property type="match status" value="1"/>
</dbReference>
<dbReference type="PANTHER" id="PTHR33121:SF79">
    <property type="entry name" value="CYCLIC DI-GMP PHOSPHODIESTERASE PDED-RELATED"/>
    <property type="match status" value="1"/>
</dbReference>
<dbReference type="GO" id="GO:0071111">
    <property type="term" value="F:cyclic-guanylate-specific phosphodiesterase activity"/>
    <property type="evidence" value="ECO:0007669"/>
    <property type="project" value="InterPro"/>
</dbReference>
<dbReference type="Pfam" id="PF05226">
    <property type="entry name" value="CHASE2"/>
    <property type="match status" value="1"/>
</dbReference>
<dbReference type="AlphaFoldDB" id="A0A7X1KQG2"/>
<name>A0A7X1KQG2_9SPHN</name>
<protein>
    <submittedName>
        <fullName evidence="3">EAL domain-containing protein</fullName>
    </submittedName>
</protein>
<dbReference type="PANTHER" id="PTHR33121">
    <property type="entry name" value="CYCLIC DI-GMP PHOSPHODIESTERASE PDEF"/>
    <property type="match status" value="1"/>
</dbReference>
<dbReference type="InterPro" id="IPR007890">
    <property type="entry name" value="CHASE2"/>
</dbReference>
<dbReference type="CDD" id="cd01948">
    <property type="entry name" value="EAL"/>
    <property type="match status" value="1"/>
</dbReference>
<evidence type="ECO:0000256" key="1">
    <source>
        <dbReference type="SAM" id="Phobius"/>
    </source>
</evidence>
<organism evidence="3 4">
    <name type="scientific">Novosphingobium piscinae</name>
    <dbReference type="NCBI Taxonomy" id="1507448"/>
    <lineage>
        <taxon>Bacteria</taxon>
        <taxon>Pseudomonadati</taxon>
        <taxon>Pseudomonadota</taxon>
        <taxon>Alphaproteobacteria</taxon>
        <taxon>Sphingomonadales</taxon>
        <taxon>Sphingomonadaceae</taxon>
        <taxon>Novosphingobium</taxon>
    </lineage>
</organism>
<feature type="transmembrane region" description="Helical" evidence="1">
    <location>
        <begin position="312"/>
        <end position="333"/>
    </location>
</feature>
<evidence type="ECO:0000313" key="4">
    <source>
        <dbReference type="Proteomes" id="UP000551327"/>
    </source>
</evidence>
<dbReference type="SMART" id="SM01080">
    <property type="entry name" value="CHASE2"/>
    <property type="match status" value="1"/>
</dbReference>
<dbReference type="PROSITE" id="PS50883">
    <property type="entry name" value="EAL"/>
    <property type="match status" value="1"/>
</dbReference>
<feature type="transmembrane region" description="Helical" evidence="1">
    <location>
        <begin position="263"/>
        <end position="280"/>
    </location>
</feature>
<dbReference type="InterPro" id="IPR001633">
    <property type="entry name" value="EAL_dom"/>
</dbReference>
<dbReference type="InterPro" id="IPR035919">
    <property type="entry name" value="EAL_sf"/>
</dbReference>
<keyword evidence="1" id="KW-0812">Transmembrane</keyword>
<feature type="domain" description="EAL" evidence="2">
    <location>
        <begin position="501"/>
        <end position="754"/>
    </location>
</feature>
<dbReference type="Gene3D" id="3.20.20.450">
    <property type="entry name" value="EAL domain"/>
    <property type="match status" value="1"/>
</dbReference>
<dbReference type="RefSeq" id="WP_185679367.1">
    <property type="nucleotide sequence ID" value="NZ_JACLAX010000008.1"/>
</dbReference>
<dbReference type="Proteomes" id="UP000551327">
    <property type="component" value="Unassembled WGS sequence"/>
</dbReference>
<proteinExistence type="predicted"/>
<keyword evidence="1" id="KW-0472">Membrane</keyword>
<reference evidence="3 4" key="1">
    <citation type="submission" date="2020-08" db="EMBL/GenBank/DDBJ databases">
        <title>The genome sequence of type strain Novosphingobium piscinae KCTC 42194.</title>
        <authorList>
            <person name="Liu Y."/>
        </authorList>
    </citation>
    <scope>NUCLEOTIDE SEQUENCE [LARGE SCALE GENOMIC DNA]</scope>
    <source>
        <strain evidence="3 4">KCTC 42194</strain>
    </source>
</reference>
<dbReference type="EMBL" id="JACLAX010000008">
    <property type="protein sequence ID" value="MBC2669510.1"/>
    <property type="molecule type" value="Genomic_DNA"/>
</dbReference>
<dbReference type="Pfam" id="PF00563">
    <property type="entry name" value="EAL"/>
    <property type="match status" value="1"/>
</dbReference>
<comment type="caution">
    <text evidence="3">The sequence shown here is derived from an EMBL/GenBank/DDBJ whole genome shotgun (WGS) entry which is preliminary data.</text>
</comment>
<accession>A0A7X1KQG2</accession>
<keyword evidence="4" id="KW-1185">Reference proteome</keyword>
<evidence type="ECO:0000313" key="3">
    <source>
        <dbReference type="EMBL" id="MBC2669510.1"/>
    </source>
</evidence>
<dbReference type="SMART" id="SM00052">
    <property type="entry name" value="EAL"/>
    <property type="match status" value="1"/>
</dbReference>